<dbReference type="PIRSF" id="PIRSF000408">
    <property type="entry name" value="Alkyltransferas_AdaA"/>
    <property type="match status" value="1"/>
</dbReference>
<dbReference type="Pfam" id="PF12833">
    <property type="entry name" value="HTH_18"/>
    <property type="match status" value="1"/>
</dbReference>
<dbReference type="InterPro" id="IPR018062">
    <property type="entry name" value="HTH_AraC-typ_CS"/>
</dbReference>
<evidence type="ECO:0000256" key="9">
    <source>
        <dbReference type="ARBA" id="ARBA00023159"/>
    </source>
</evidence>
<keyword evidence="2" id="KW-0489">Methyltransferase</keyword>
<dbReference type="SUPFAM" id="SSF46689">
    <property type="entry name" value="Homeodomain-like"/>
    <property type="match status" value="2"/>
</dbReference>
<dbReference type="InterPro" id="IPR009057">
    <property type="entry name" value="Homeodomain-like_sf"/>
</dbReference>
<keyword evidence="10" id="KW-0804">Transcription</keyword>
<name>A0ABW2PZM4_9BACL</name>
<dbReference type="EMBL" id="JBHTCO010000019">
    <property type="protein sequence ID" value="MFC7394162.1"/>
    <property type="molecule type" value="Genomic_DNA"/>
</dbReference>
<dbReference type="Gene3D" id="3.40.10.10">
    <property type="entry name" value="DNA Methylphosphotriester Repair Domain"/>
    <property type="match status" value="1"/>
</dbReference>
<proteinExistence type="predicted"/>
<keyword evidence="7" id="KW-0805">Transcription regulation</keyword>
<evidence type="ECO:0000256" key="7">
    <source>
        <dbReference type="ARBA" id="ARBA00023015"/>
    </source>
</evidence>
<dbReference type="RefSeq" id="WP_380967473.1">
    <property type="nucleotide sequence ID" value="NZ_JBHTCO010000019.1"/>
</dbReference>
<evidence type="ECO:0000256" key="8">
    <source>
        <dbReference type="ARBA" id="ARBA00023125"/>
    </source>
</evidence>
<evidence type="ECO:0000313" key="14">
    <source>
        <dbReference type="Proteomes" id="UP001596505"/>
    </source>
</evidence>
<reference evidence="14" key="1">
    <citation type="journal article" date="2019" name="Int. J. Syst. Evol. Microbiol.">
        <title>The Global Catalogue of Microorganisms (GCM) 10K type strain sequencing project: providing services to taxonomists for standard genome sequencing and annotation.</title>
        <authorList>
            <consortium name="The Broad Institute Genomics Platform"/>
            <consortium name="The Broad Institute Genome Sequencing Center for Infectious Disease"/>
            <person name="Wu L."/>
            <person name="Ma J."/>
        </authorList>
    </citation>
    <scope>NUCLEOTIDE SEQUENCE [LARGE SCALE GENOMIC DNA]</scope>
    <source>
        <strain evidence="14">CGMCC 1.16305</strain>
    </source>
</reference>
<evidence type="ECO:0000259" key="12">
    <source>
        <dbReference type="PROSITE" id="PS01124"/>
    </source>
</evidence>
<keyword evidence="8" id="KW-0238">DNA-binding</keyword>
<dbReference type="InterPro" id="IPR035451">
    <property type="entry name" value="Ada-like_dom_sf"/>
</dbReference>
<accession>A0ABW2PZM4</accession>
<dbReference type="InterPro" id="IPR004026">
    <property type="entry name" value="Ada_DNA_repair_Zn-bd"/>
</dbReference>
<keyword evidence="3" id="KW-0808">Transferase</keyword>
<evidence type="ECO:0000256" key="3">
    <source>
        <dbReference type="ARBA" id="ARBA00022679"/>
    </source>
</evidence>
<comment type="cofactor">
    <cofactor evidence="1">
        <name>Zn(2+)</name>
        <dbReference type="ChEBI" id="CHEBI:29105"/>
    </cofactor>
</comment>
<organism evidence="13 14">
    <name type="scientific">Scopulibacillus cellulosilyticus</name>
    <dbReference type="NCBI Taxonomy" id="2665665"/>
    <lineage>
        <taxon>Bacteria</taxon>
        <taxon>Bacillati</taxon>
        <taxon>Bacillota</taxon>
        <taxon>Bacilli</taxon>
        <taxon>Bacillales</taxon>
        <taxon>Sporolactobacillaceae</taxon>
        <taxon>Scopulibacillus</taxon>
    </lineage>
</organism>
<keyword evidence="6" id="KW-0862">Zinc</keyword>
<evidence type="ECO:0000256" key="4">
    <source>
        <dbReference type="ARBA" id="ARBA00022723"/>
    </source>
</evidence>
<dbReference type="InterPro" id="IPR018060">
    <property type="entry name" value="HTH_AraC"/>
</dbReference>
<keyword evidence="11" id="KW-0234">DNA repair</keyword>
<keyword evidence="9" id="KW-0010">Activator</keyword>
<feature type="domain" description="HTH araC/xylS-type" evidence="12">
    <location>
        <begin position="80"/>
        <end position="178"/>
    </location>
</feature>
<dbReference type="PROSITE" id="PS01124">
    <property type="entry name" value="HTH_ARAC_FAMILY_2"/>
    <property type="match status" value="1"/>
</dbReference>
<keyword evidence="4" id="KW-0479">Metal-binding</keyword>
<comment type="caution">
    <text evidence="13">The sequence shown here is derived from an EMBL/GenBank/DDBJ whole genome shotgun (WGS) entry which is preliminary data.</text>
</comment>
<evidence type="ECO:0000256" key="10">
    <source>
        <dbReference type="ARBA" id="ARBA00023163"/>
    </source>
</evidence>
<dbReference type="SMART" id="SM00342">
    <property type="entry name" value="HTH_ARAC"/>
    <property type="match status" value="1"/>
</dbReference>
<gene>
    <name evidence="13" type="ORF">ACFQRG_14490</name>
</gene>
<dbReference type="Gene3D" id="1.10.10.60">
    <property type="entry name" value="Homeodomain-like"/>
    <property type="match status" value="2"/>
</dbReference>
<evidence type="ECO:0000256" key="6">
    <source>
        <dbReference type="ARBA" id="ARBA00022833"/>
    </source>
</evidence>
<dbReference type="InterPro" id="IPR016220">
    <property type="entry name" value="Me-P-triester_DNA_alkyl-Trfase"/>
</dbReference>
<dbReference type="PANTHER" id="PTHR43280">
    <property type="entry name" value="ARAC-FAMILY TRANSCRIPTIONAL REGULATOR"/>
    <property type="match status" value="1"/>
</dbReference>
<dbReference type="Pfam" id="PF02805">
    <property type="entry name" value="Ada_Zn_binding"/>
    <property type="match status" value="1"/>
</dbReference>
<protein>
    <submittedName>
        <fullName evidence="13">Bifunctional transcriptional activator/DNA repair enzyme AdaA</fullName>
    </submittedName>
</protein>
<evidence type="ECO:0000256" key="1">
    <source>
        <dbReference type="ARBA" id="ARBA00001947"/>
    </source>
</evidence>
<evidence type="ECO:0000313" key="13">
    <source>
        <dbReference type="EMBL" id="MFC7394162.1"/>
    </source>
</evidence>
<sequence>MMTEERWQAIINNDCAYDNQFFYGVKTTGIFCRPSCKSKIPNIENVRIFLDVQQALAEQFRPCKRCKPGEHRLPDEDWVAQMTEYIEKHYSKTLTLETLADICHGSPYHMQRTFKRIKGITPIEYIQETRISKAKQILASSDKTVKEIGFLTGIPNTAHFATLFKKKTGYTPTEYRKLNRKKK</sequence>
<dbReference type="PROSITE" id="PS00041">
    <property type="entry name" value="HTH_ARAC_FAMILY_1"/>
    <property type="match status" value="1"/>
</dbReference>
<dbReference type="PANTHER" id="PTHR43280:SF28">
    <property type="entry name" value="HTH-TYPE TRANSCRIPTIONAL ACTIVATOR RHAS"/>
    <property type="match status" value="1"/>
</dbReference>
<dbReference type="Proteomes" id="UP001596505">
    <property type="component" value="Unassembled WGS sequence"/>
</dbReference>
<evidence type="ECO:0000256" key="2">
    <source>
        <dbReference type="ARBA" id="ARBA00022603"/>
    </source>
</evidence>
<dbReference type="SUPFAM" id="SSF57884">
    <property type="entry name" value="Ada DNA repair protein, N-terminal domain (N-Ada 10)"/>
    <property type="match status" value="1"/>
</dbReference>
<keyword evidence="14" id="KW-1185">Reference proteome</keyword>
<evidence type="ECO:0000256" key="11">
    <source>
        <dbReference type="ARBA" id="ARBA00023204"/>
    </source>
</evidence>
<keyword evidence="5" id="KW-0227">DNA damage</keyword>
<evidence type="ECO:0000256" key="5">
    <source>
        <dbReference type="ARBA" id="ARBA00022763"/>
    </source>
</evidence>